<sequence length="134" mass="15476">MAVLRQHRLRDHQFAHQVDELIHLAHRHADRGRLHMGGAAHAVFEAAGVRRHLARRARYGRGPGFARQFRRQARCATEQAEEFVLDQVGRRSTCTRTRIGLGICCGWVLHRLKLDAELLRRHMKCQQVTQFIVG</sequence>
<evidence type="ECO:0000313" key="1">
    <source>
        <dbReference type="EMBL" id="MPM65409.1"/>
    </source>
</evidence>
<gene>
    <name evidence="1" type="ORF">SDC9_112305</name>
</gene>
<organism evidence="1">
    <name type="scientific">bioreactor metagenome</name>
    <dbReference type="NCBI Taxonomy" id="1076179"/>
    <lineage>
        <taxon>unclassified sequences</taxon>
        <taxon>metagenomes</taxon>
        <taxon>ecological metagenomes</taxon>
    </lineage>
</organism>
<dbReference type="EMBL" id="VSSQ01020499">
    <property type="protein sequence ID" value="MPM65409.1"/>
    <property type="molecule type" value="Genomic_DNA"/>
</dbReference>
<proteinExistence type="predicted"/>
<dbReference type="AlphaFoldDB" id="A0A645BIX1"/>
<reference evidence="1" key="1">
    <citation type="submission" date="2019-08" db="EMBL/GenBank/DDBJ databases">
        <authorList>
            <person name="Kucharzyk K."/>
            <person name="Murdoch R.W."/>
            <person name="Higgins S."/>
            <person name="Loffler F."/>
        </authorList>
    </citation>
    <scope>NUCLEOTIDE SEQUENCE</scope>
</reference>
<accession>A0A645BIX1</accession>
<name>A0A645BIX1_9ZZZZ</name>
<protein>
    <submittedName>
        <fullName evidence="1">Uncharacterized protein</fullName>
    </submittedName>
</protein>
<comment type="caution">
    <text evidence="1">The sequence shown here is derived from an EMBL/GenBank/DDBJ whole genome shotgun (WGS) entry which is preliminary data.</text>
</comment>